<name>A0A3P6E4S0_BRAOL</name>
<sequence length="157" mass="17925">MGEIELDREEKLITAANYLVHELRSGKSLTRNAKNVLGTLLSELSRVVVVNSEDDNRYEEDEIKTRLNAVCEKIMTREVDETMIWDLGSEAGNEFLDAVNELRVLIDGATEEVSLRKAHDVLQTAMARLEDEFKHLLSENKLPFELEHASFRSDLVH</sequence>
<dbReference type="AlphaFoldDB" id="A0A3P6E4S0"/>
<dbReference type="PANTHER" id="PTHR12542">
    <property type="entry name" value="EXOCYST COMPLEX PROTEIN EXO70"/>
    <property type="match status" value="1"/>
</dbReference>
<organism evidence="1">
    <name type="scientific">Brassica oleracea</name>
    <name type="common">Wild cabbage</name>
    <dbReference type="NCBI Taxonomy" id="3712"/>
    <lineage>
        <taxon>Eukaryota</taxon>
        <taxon>Viridiplantae</taxon>
        <taxon>Streptophyta</taxon>
        <taxon>Embryophyta</taxon>
        <taxon>Tracheophyta</taxon>
        <taxon>Spermatophyta</taxon>
        <taxon>Magnoliopsida</taxon>
        <taxon>eudicotyledons</taxon>
        <taxon>Gunneridae</taxon>
        <taxon>Pentapetalae</taxon>
        <taxon>rosids</taxon>
        <taxon>malvids</taxon>
        <taxon>Brassicales</taxon>
        <taxon>Brassicaceae</taxon>
        <taxon>Brassiceae</taxon>
        <taxon>Brassica</taxon>
    </lineage>
</organism>
<dbReference type="Gene3D" id="1.20.1280.170">
    <property type="entry name" value="Exocyst complex component Exo70"/>
    <property type="match status" value="1"/>
</dbReference>
<dbReference type="GO" id="GO:0000145">
    <property type="term" value="C:exocyst"/>
    <property type="evidence" value="ECO:0007669"/>
    <property type="project" value="InterPro"/>
</dbReference>
<reference evidence="1" key="1">
    <citation type="submission" date="2018-11" db="EMBL/GenBank/DDBJ databases">
        <authorList>
            <consortium name="Genoscope - CEA"/>
            <person name="William W."/>
        </authorList>
    </citation>
    <scope>NUCLEOTIDE SEQUENCE</scope>
</reference>
<dbReference type="EMBL" id="LR031874">
    <property type="protein sequence ID" value="VDD26449.1"/>
    <property type="molecule type" value="Genomic_DNA"/>
</dbReference>
<proteinExistence type="predicted"/>
<evidence type="ECO:0000313" key="1">
    <source>
        <dbReference type="EMBL" id="VDD26449.1"/>
    </source>
</evidence>
<dbReference type="InterPro" id="IPR004140">
    <property type="entry name" value="Exo70"/>
</dbReference>
<protein>
    <submittedName>
        <fullName evidence="1">Uncharacterized protein</fullName>
    </submittedName>
</protein>
<dbReference type="GO" id="GO:0006887">
    <property type="term" value="P:exocytosis"/>
    <property type="evidence" value="ECO:0007669"/>
    <property type="project" value="InterPro"/>
</dbReference>
<accession>A0A3P6E4S0</accession>
<dbReference type="InterPro" id="IPR016159">
    <property type="entry name" value="Cullin_repeat-like_dom_sf"/>
</dbReference>
<dbReference type="SUPFAM" id="SSF74788">
    <property type="entry name" value="Cullin repeat-like"/>
    <property type="match status" value="1"/>
</dbReference>
<dbReference type="PANTHER" id="PTHR12542:SF49">
    <property type="entry name" value="EXOCYST SUBUNIT EXO70 FAMILY PROTEIN"/>
    <property type="match status" value="1"/>
</dbReference>
<dbReference type="Pfam" id="PF20669">
    <property type="entry name" value="Exo70_N"/>
    <property type="match status" value="1"/>
</dbReference>
<gene>
    <name evidence="1" type="ORF">BOLC2T11583H</name>
</gene>